<dbReference type="InterPro" id="IPR036638">
    <property type="entry name" value="HLH_DNA-bd_sf"/>
</dbReference>
<keyword evidence="6" id="KW-0539">Nucleus</keyword>
<dbReference type="InterPro" id="IPR015660">
    <property type="entry name" value="MASH1/Ascl1a-like"/>
</dbReference>
<keyword evidence="10" id="KW-1185">Reference proteome</keyword>
<evidence type="ECO:0000256" key="1">
    <source>
        <dbReference type="ARBA" id="ARBA00004123"/>
    </source>
</evidence>
<keyword evidence="4" id="KW-0238">DNA-binding</keyword>
<protein>
    <recommendedName>
        <fullName evidence="8">BHLH domain-containing protein</fullName>
    </recommendedName>
</protein>
<dbReference type="STRING" id="981085.W9SBX6"/>
<keyword evidence="3" id="KW-0805">Transcription regulation</keyword>
<name>W9SBX6_9ROSA</name>
<dbReference type="PANTHER" id="PTHR13935">
    <property type="entry name" value="ACHAETE-SCUTE TRANSCRIPTION FACTOR-RELATED"/>
    <property type="match status" value="1"/>
</dbReference>
<dbReference type="Gene3D" id="4.10.280.10">
    <property type="entry name" value="Helix-loop-helix DNA-binding domain"/>
    <property type="match status" value="1"/>
</dbReference>
<evidence type="ECO:0000259" key="8">
    <source>
        <dbReference type="PROSITE" id="PS50888"/>
    </source>
</evidence>
<keyword evidence="5" id="KW-0804">Transcription</keyword>
<proteinExistence type="predicted"/>
<evidence type="ECO:0000256" key="2">
    <source>
        <dbReference type="ARBA" id="ARBA00011738"/>
    </source>
</evidence>
<dbReference type="EMBL" id="KE345922">
    <property type="protein sequence ID" value="EXC20867.1"/>
    <property type="molecule type" value="Genomic_DNA"/>
</dbReference>
<dbReference type="CDD" id="cd18914">
    <property type="entry name" value="bHLH_AtORG2_like"/>
    <property type="match status" value="1"/>
</dbReference>
<dbReference type="Pfam" id="PF00010">
    <property type="entry name" value="HLH"/>
    <property type="match status" value="1"/>
</dbReference>
<dbReference type="AlphaFoldDB" id="W9SBX6"/>
<feature type="region of interest" description="Disordered" evidence="7">
    <location>
        <begin position="146"/>
        <end position="171"/>
    </location>
</feature>
<dbReference type="SUPFAM" id="SSF47459">
    <property type="entry name" value="HLH, helix-loop-helix DNA-binding domain"/>
    <property type="match status" value="1"/>
</dbReference>
<evidence type="ECO:0000256" key="3">
    <source>
        <dbReference type="ARBA" id="ARBA00023015"/>
    </source>
</evidence>
<feature type="compositionally biased region" description="Polar residues" evidence="7">
    <location>
        <begin position="1"/>
        <end position="17"/>
    </location>
</feature>
<sequence length="296" mass="33179">MFPLHQSSELCFKSSPNPHKKQTISEDLILGQASLEDKNIAFDTTTHDYDDIKEIIFKLPTDLNNNNNCQIRSSNIETKNKKKMKHRDIERLRRQEMATLHASLRSLLPLQLIKGKRSISDHINEAVRYIKHLQVKIKDLGAKRDGLKKSSDLSTRPTDRDGSVSSSSCSPVPGRFLTVQSCRGGVEIIIGVGDFGEGKCFPLSRILEVLLEEGLSLVSCVSTKVNDRFLHTIQSEVLRTIYIISALGFYSCIYISIRPVISRTCSIFPSQASNIESINLSALEQKVNEVIDPYSS</sequence>
<comment type="subunit">
    <text evidence="2">Homodimer.</text>
</comment>
<evidence type="ECO:0000256" key="5">
    <source>
        <dbReference type="ARBA" id="ARBA00023163"/>
    </source>
</evidence>
<dbReference type="KEGG" id="mnt:21396132"/>
<comment type="subcellular location">
    <subcellularLocation>
        <location evidence="1">Nucleus</location>
    </subcellularLocation>
</comment>
<feature type="domain" description="BHLH" evidence="8">
    <location>
        <begin position="81"/>
        <end position="133"/>
    </location>
</feature>
<feature type="region of interest" description="Disordered" evidence="7">
    <location>
        <begin position="1"/>
        <end position="21"/>
    </location>
</feature>
<evidence type="ECO:0000313" key="10">
    <source>
        <dbReference type="Proteomes" id="UP000030645"/>
    </source>
</evidence>
<accession>W9SBX6</accession>
<dbReference type="PROSITE" id="PS50888">
    <property type="entry name" value="BHLH"/>
    <property type="match status" value="1"/>
</dbReference>
<organism evidence="9 10">
    <name type="scientific">Morus notabilis</name>
    <dbReference type="NCBI Taxonomy" id="981085"/>
    <lineage>
        <taxon>Eukaryota</taxon>
        <taxon>Viridiplantae</taxon>
        <taxon>Streptophyta</taxon>
        <taxon>Embryophyta</taxon>
        <taxon>Tracheophyta</taxon>
        <taxon>Spermatophyta</taxon>
        <taxon>Magnoliopsida</taxon>
        <taxon>eudicotyledons</taxon>
        <taxon>Gunneridae</taxon>
        <taxon>Pentapetalae</taxon>
        <taxon>rosids</taxon>
        <taxon>fabids</taxon>
        <taxon>Rosales</taxon>
        <taxon>Moraceae</taxon>
        <taxon>Moreae</taxon>
        <taxon>Morus</taxon>
    </lineage>
</organism>
<evidence type="ECO:0000256" key="4">
    <source>
        <dbReference type="ARBA" id="ARBA00023125"/>
    </source>
</evidence>
<dbReference type="GO" id="GO:0046983">
    <property type="term" value="F:protein dimerization activity"/>
    <property type="evidence" value="ECO:0007669"/>
    <property type="project" value="InterPro"/>
</dbReference>
<evidence type="ECO:0000313" key="9">
    <source>
        <dbReference type="EMBL" id="EXC20867.1"/>
    </source>
</evidence>
<dbReference type="PANTHER" id="PTHR13935:SF155">
    <property type="entry name" value="TRANSCRIPTION FACTOR BHLH120-LIKE"/>
    <property type="match status" value="1"/>
</dbReference>
<dbReference type="InterPro" id="IPR011598">
    <property type="entry name" value="bHLH_dom"/>
</dbReference>
<evidence type="ECO:0000256" key="7">
    <source>
        <dbReference type="SAM" id="MobiDB-lite"/>
    </source>
</evidence>
<dbReference type="GO" id="GO:0000977">
    <property type="term" value="F:RNA polymerase II transcription regulatory region sequence-specific DNA binding"/>
    <property type="evidence" value="ECO:0007669"/>
    <property type="project" value="TreeGrafter"/>
</dbReference>
<gene>
    <name evidence="9" type="ORF">L484_012942</name>
</gene>
<dbReference type="GO" id="GO:0090575">
    <property type="term" value="C:RNA polymerase II transcription regulator complex"/>
    <property type="evidence" value="ECO:0007669"/>
    <property type="project" value="TreeGrafter"/>
</dbReference>
<evidence type="ECO:0000256" key="6">
    <source>
        <dbReference type="ARBA" id="ARBA00023242"/>
    </source>
</evidence>
<dbReference type="GO" id="GO:0000981">
    <property type="term" value="F:DNA-binding transcription factor activity, RNA polymerase II-specific"/>
    <property type="evidence" value="ECO:0007669"/>
    <property type="project" value="TreeGrafter"/>
</dbReference>
<dbReference type="OrthoDB" id="1935281at2759"/>
<reference evidence="10" key="1">
    <citation type="submission" date="2013-01" db="EMBL/GenBank/DDBJ databases">
        <title>Draft Genome Sequence of a Mulberry Tree, Morus notabilis C.K. Schneid.</title>
        <authorList>
            <person name="He N."/>
            <person name="Zhao S."/>
        </authorList>
    </citation>
    <scope>NUCLEOTIDE SEQUENCE</scope>
</reference>
<dbReference type="eggNOG" id="ENOG502S1BU">
    <property type="taxonomic scope" value="Eukaryota"/>
</dbReference>
<dbReference type="Proteomes" id="UP000030645">
    <property type="component" value="Unassembled WGS sequence"/>
</dbReference>
<dbReference type="FunFam" id="4.10.280.10:FF:000085">
    <property type="entry name" value="Transcription factor bHLH126"/>
    <property type="match status" value="1"/>
</dbReference>
<feature type="compositionally biased region" description="Basic and acidic residues" evidence="7">
    <location>
        <begin position="146"/>
        <end position="162"/>
    </location>
</feature>